<organism evidence="8">
    <name type="scientific">Spironucleus salmonicida</name>
    <dbReference type="NCBI Taxonomy" id="348837"/>
    <lineage>
        <taxon>Eukaryota</taxon>
        <taxon>Metamonada</taxon>
        <taxon>Diplomonadida</taxon>
        <taxon>Hexamitidae</taxon>
        <taxon>Hexamitinae</taxon>
        <taxon>Spironucleus</taxon>
    </lineage>
</organism>
<dbReference type="EMBL" id="KI546074">
    <property type="protein sequence ID" value="EST46409.1"/>
    <property type="molecule type" value="Genomic_DNA"/>
</dbReference>
<feature type="transmembrane region" description="Helical" evidence="6">
    <location>
        <begin position="348"/>
        <end position="365"/>
    </location>
</feature>
<feature type="transmembrane region" description="Helical" evidence="6">
    <location>
        <begin position="184"/>
        <end position="206"/>
    </location>
</feature>
<proteinExistence type="predicted"/>
<keyword evidence="10" id="KW-1185">Reference proteome</keyword>
<reference evidence="8 9" key="1">
    <citation type="journal article" date="2014" name="PLoS Genet.">
        <title>The Genome of Spironucleus salmonicida Highlights a Fish Pathogen Adapted to Fluctuating Environments.</title>
        <authorList>
            <person name="Xu F."/>
            <person name="Jerlstrom-Hultqvist J."/>
            <person name="Einarsson E."/>
            <person name="Astvaldsson A."/>
            <person name="Svard S.G."/>
            <person name="Andersson J.O."/>
        </authorList>
    </citation>
    <scope>NUCLEOTIDE SEQUENCE</scope>
    <source>
        <strain evidence="9">ATCC 50377</strain>
    </source>
</reference>
<dbReference type="SUPFAM" id="SSF161111">
    <property type="entry name" value="Cation efflux protein transmembrane domain-like"/>
    <property type="match status" value="1"/>
</dbReference>
<dbReference type="Proteomes" id="UP000018208">
    <property type="component" value="Unassembled WGS sequence"/>
</dbReference>
<feature type="domain" description="Cation efflux protein transmembrane" evidence="7">
    <location>
        <begin position="261"/>
        <end position="398"/>
    </location>
</feature>
<gene>
    <name evidence="8" type="ORF">SS50377_13493</name>
    <name evidence="9" type="ORF">SS50377_23730</name>
</gene>
<evidence type="ECO:0000256" key="6">
    <source>
        <dbReference type="SAM" id="Phobius"/>
    </source>
</evidence>
<name>V6LZX4_9EUKA</name>
<dbReference type="OrthoDB" id="78296at2759"/>
<protein>
    <submittedName>
        <fullName evidence="8">Cation efflux family protein</fullName>
    </submittedName>
</protein>
<dbReference type="InterPro" id="IPR058533">
    <property type="entry name" value="Cation_efflux_TM"/>
</dbReference>
<sequence>MYKKYQKSFVMESNSAISEGSIISTCGKITTLGFPTLPDAYSHLRIEETCQMDPCDCIAKPCPHNQDVDFNLFVKYLPGRLRMLEKSGDTKSVHQLYEKVKLRLSSHKCNLVSSSKDPYQVCYVNLDGSYNTDSTSLESILDAEEVHHKQCHYCKGIDELFGFTSQFPTDIPVTKKRKISFGSLVINLSFIANIILLILKIVAYIISNSMSVMASMVDSALDILSGFVLYIAIRMAKKGVEQGKYQEYIHTQDTAKILYSSRYESLGVLAFSCFMSMLSLILVKDAVCVIIDIAKGHPPTVDFSAAPIAIMCITIILKLVLCLMAQFAQKMSRNQRDAIIAYRDDHRNDVITNIVSLAGMWISSIGGNWQYVDPVISGLLCSFIFLNWTRSGIEQMKSMVGCVIKNEDVECYYVKLLTSFICASRIEQVQHILAYQQGQAVNLEISVQIPDDMAVCESHEIAQVIQNDFELMDGVERCFVHLESKKCHHNFTTEDEIKPLEV</sequence>
<evidence type="ECO:0000259" key="7">
    <source>
        <dbReference type="Pfam" id="PF01545"/>
    </source>
</evidence>
<dbReference type="PANTHER" id="PTHR43840:SF13">
    <property type="entry name" value="CATION EFFLUX PROTEIN CYTOPLASMIC DOMAIN-CONTAINING PROTEIN"/>
    <property type="match status" value="1"/>
</dbReference>
<feature type="domain" description="Cation efflux protein transmembrane" evidence="7">
    <location>
        <begin position="188"/>
        <end position="239"/>
    </location>
</feature>
<dbReference type="VEuPathDB" id="GiardiaDB:SS50377_23730"/>
<dbReference type="InterPro" id="IPR036837">
    <property type="entry name" value="Cation_efflux_CTD_sf"/>
</dbReference>
<evidence type="ECO:0000256" key="4">
    <source>
        <dbReference type="ARBA" id="ARBA00022989"/>
    </source>
</evidence>
<comment type="subcellular location">
    <subcellularLocation>
        <location evidence="1">Membrane</location>
        <topology evidence="1">Multi-pass membrane protein</topology>
    </subcellularLocation>
</comment>
<dbReference type="EMBL" id="AUWU02000004">
    <property type="protein sequence ID" value="KAH0573795.1"/>
    <property type="molecule type" value="Genomic_DNA"/>
</dbReference>
<dbReference type="GO" id="GO:0016020">
    <property type="term" value="C:membrane"/>
    <property type="evidence" value="ECO:0007669"/>
    <property type="project" value="UniProtKB-SubCell"/>
</dbReference>
<keyword evidence="5 6" id="KW-0472">Membrane</keyword>
<dbReference type="SUPFAM" id="SSF160240">
    <property type="entry name" value="Cation efflux protein cytoplasmic domain-like"/>
    <property type="match status" value="1"/>
</dbReference>
<evidence type="ECO:0000256" key="1">
    <source>
        <dbReference type="ARBA" id="ARBA00004141"/>
    </source>
</evidence>
<evidence type="ECO:0000313" key="8">
    <source>
        <dbReference type="EMBL" id="EST46409.1"/>
    </source>
</evidence>
<dbReference type="Gene3D" id="3.30.70.1350">
    <property type="entry name" value="Cation efflux protein, cytoplasmic domain"/>
    <property type="match status" value="1"/>
</dbReference>
<dbReference type="InterPro" id="IPR050291">
    <property type="entry name" value="CDF_Transporter"/>
</dbReference>
<dbReference type="AlphaFoldDB" id="V6LZX4"/>
<dbReference type="InterPro" id="IPR027469">
    <property type="entry name" value="Cation_efflux_TMD_sf"/>
</dbReference>
<evidence type="ECO:0000256" key="5">
    <source>
        <dbReference type="ARBA" id="ARBA00023136"/>
    </source>
</evidence>
<evidence type="ECO:0000256" key="2">
    <source>
        <dbReference type="ARBA" id="ARBA00022448"/>
    </source>
</evidence>
<keyword evidence="2" id="KW-0813">Transport</keyword>
<feature type="transmembrane region" description="Helical" evidence="6">
    <location>
        <begin position="266"/>
        <end position="283"/>
    </location>
</feature>
<evidence type="ECO:0000313" key="9">
    <source>
        <dbReference type="EMBL" id="KAH0573795.1"/>
    </source>
</evidence>
<dbReference type="PANTHER" id="PTHR43840">
    <property type="entry name" value="MITOCHONDRIAL METAL TRANSPORTER 1-RELATED"/>
    <property type="match status" value="1"/>
</dbReference>
<reference evidence="9" key="2">
    <citation type="submission" date="2020-12" db="EMBL/GenBank/DDBJ databases">
        <title>New Spironucleus salmonicida genome in near-complete chromosomes.</title>
        <authorList>
            <person name="Xu F."/>
            <person name="Kurt Z."/>
            <person name="Jimenez-Gonzalez A."/>
            <person name="Astvaldsson A."/>
            <person name="Andersson J.O."/>
            <person name="Svard S.G."/>
        </authorList>
    </citation>
    <scope>NUCLEOTIDE SEQUENCE</scope>
    <source>
        <strain evidence="9">ATCC 50377</strain>
    </source>
</reference>
<evidence type="ECO:0000313" key="10">
    <source>
        <dbReference type="Proteomes" id="UP000018208"/>
    </source>
</evidence>
<dbReference type="GO" id="GO:0008324">
    <property type="term" value="F:monoatomic cation transmembrane transporter activity"/>
    <property type="evidence" value="ECO:0007669"/>
    <property type="project" value="InterPro"/>
</dbReference>
<keyword evidence="3 6" id="KW-0812">Transmembrane</keyword>
<dbReference type="Pfam" id="PF01545">
    <property type="entry name" value="Cation_efflux"/>
    <property type="match status" value="2"/>
</dbReference>
<feature type="transmembrane region" description="Helical" evidence="6">
    <location>
        <begin position="212"/>
        <end position="233"/>
    </location>
</feature>
<keyword evidence="4 6" id="KW-1133">Transmembrane helix</keyword>
<feature type="transmembrane region" description="Helical" evidence="6">
    <location>
        <begin position="303"/>
        <end position="327"/>
    </location>
</feature>
<dbReference type="Gene3D" id="1.20.1510.10">
    <property type="entry name" value="Cation efflux protein transmembrane domain"/>
    <property type="match status" value="1"/>
</dbReference>
<accession>V6LZX4</accession>
<evidence type="ECO:0000256" key="3">
    <source>
        <dbReference type="ARBA" id="ARBA00022692"/>
    </source>
</evidence>